<dbReference type="SUPFAM" id="SSF55718">
    <property type="entry name" value="SCP-like"/>
    <property type="match status" value="2"/>
</dbReference>
<evidence type="ECO:0000259" key="1">
    <source>
        <dbReference type="Pfam" id="PF02036"/>
    </source>
</evidence>
<keyword evidence="3" id="KW-1185">Reference proteome</keyword>
<feature type="domain" description="SCP2" evidence="1">
    <location>
        <begin position="21"/>
        <end position="104"/>
    </location>
</feature>
<name>A0AAD5Q9D9_PYTIN</name>
<comment type="caution">
    <text evidence="2">The sequence shown here is derived from an EMBL/GenBank/DDBJ whole genome shotgun (WGS) entry which is preliminary data.</text>
</comment>
<dbReference type="AlphaFoldDB" id="A0AAD5Q9D9"/>
<sequence length="250" mass="25846">MAQNAKQVFEVMTAAVGELGPSLVSKVKGTIKFDVTGAGIWLVDLKNGNGKVAPATAGDKADLTITISEANFLALIDNKLNPQQAFMKGLVKIKGNMGLAMKLNVVTAATRDYIKKSGAGAAPKPTPAAAGSAPAGGALKSAEIFKLLDEAVKKDGAAMAKKVNGVIQFVITPNGAWNLDLKSATPALTQGQKKADVTLTISDDDFVAIASGKLNPQQAFMKGKLKLKGNMALAMKLNVVFGALKPSAKL</sequence>
<dbReference type="Pfam" id="PF02036">
    <property type="entry name" value="SCP2"/>
    <property type="match status" value="2"/>
</dbReference>
<dbReference type="Proteomes" id="UP001209570">
    <property type="component" value="Unassembled WGS sequence"/>
</dbReference>
<protein>
    <recommendedName>
        <fullName evidence="1">SCP2 domain-containing protein</fullName>
    </recommendedName>
</protein>
<dbReference type="PANTHER" id="PTHR10094:SF25">
    <property type="entry name" value="SCP2 STEROL-BINDING DOMAIN-CONTAINING PROTEIN 1"/>
    <property type="match status" value="1"/>
</dbReference>
<dbReference type="PANTHER" id="PTHR10094">
    <property type="entry name" value="STEROL CARRIER PROTEIN 2 SCP-2 FAMILY PROTEIN"/>
    <property type="match status" value="1"/>
</dbReference>
<dbReference type="InterPro" id="IPR036527">
    <property type="entry name" value="SCP2_sterol-bd_dom_sf"/>
</dbReference>
<dbReference type="EMBL" id="JAKCXM010000116">
    <property type="protein sequence ID" value="KAJ0401855.1"/>
    <property type="molecule type" value="Genomic_DNA"/>
</dbReference>
<reference evidence="2" key="1">
    <citation type="submission" date="2021-12" db="EMBL/GenBank/DDBJ databases">
        <title>Prjna785345.</title>
        <authorList>
            <person name="Rujirawat T."/>
            <person name="Krajaejun T."/>
        </authorList>
    </citation>
    <scope>NUCLEOTIDE SEQUENCE</scope>
    <source>
        <strain evidence="2">Pi057C3</strain>
    </source>
</reference>
<gene>
    <name evidence="2" type="ORF">P43SY_007789</name>
</gene>
<accession>A0AAD5Q9D9</accession>
<evidence type="ECO:0000313" key="2">
    <source>
        <dbReference type="EMBL" id="KAJ0401855.1"/>
    </source>
</evidence>
<feature type="domain" description="SCP2" evidence="1">
    <location>
        <begin position="148"/>
        <end position="241"/>
    </location>
</feature>
<dbReference type="InterPro" id="IPR003033">
    <property type="entry name" value="SCP2_sterol-bd_dom"/>
</dbReference>
<organism evidence="2 3">
    <name type="scientific">Pythium insidiosum</name>
    <name type="common">Pythiosis disease agent</name>
    <dbReference type="NCBI Taxonomy" id="114742"/>
    <lineage>
        <taxon>Eukaryota</taxon>
        <taxon>Sar</taxon>
        <taxon>Stramenopiles</taxon>
        <taxon>Oomycota</taxon>
        <taxon>Peronosporomycetes</taxon>
        <taxon>Pythiales</taxon>
        <taxon>Pythiaceae</taxon>
        <taxon>Pythium</taxon>
    </lineage>
</organism>
<evidence type="ECO:0000313" key="3">
    <source>
        <dbReference type="Proteomes" id="UP001209570"/>
    </source>
</evidence>
<proteinExistence type="predicted"/>
<dbReference type="GO" id="GO:0005829">
    <property type="term" value="C:cytosol"/>
    <property type="evidence" value="ECO:0007669"/>
    <property type="project" value="TreeGrafter"/>
</dbReference>
<dbReference type="Gene3D" id="3.30.1050.10">
    <property type="entry name" value="SCP2 sterol-binding domain"/>
    <property type="match status" value="2"/>
</dbReference>